<dbReference type="InterPro" id="IPR051398">
    <property type="entry name" value="Polysacch_Deacetylase"/>
</dbReference>
<dbReference type="PANTHER" id="PTHR34216:SF3">
    <property type="entry name" value="POLY-BETA-1,6-N-ACETYL-D-GLUCOSAMINE N-DEACETYLASE"/>
    <property type="match status" value="1"/>
</dbReference>
<dbReference type="PROSITE" id="PS51677">
    <property type="entry name" value="NODB"/>
    <property type="match status" value="1"/>
</dbReference>
<keyword evidence="2" id="KW-0732">Signal</keyword>
<dbReference type="EMBL" id="JAQOSO010000084">
    <property type="protein sequence ID" value="MDJ1175473.1"/>
    <property type="molecule type" value="Genomic_DNA"/>
</dbReference>
<dbReference type="InterPro" id="IPR011330">
    <property type="entry name" value="Glyco_hydro/deAcase_b/a-brl"/>
</dbReference>
<dbReference type="Pfam" id="PF01522">
    <property type="entry name" value="Polysacc_deac_1"/>
    <property type="match status" value="1"/>
</dbReference>
<evidence type="ECO:0000256" key="1">
    <source>
        <dbReference type="ARBA" id="ARBA00004613"/>
    </source>
</evidence>
<protein>
    <submittedName>
        <fullName evidence="4">Polysaccharide deacetylase family protein</fullName>
    </submittedName>
</protein>
<dbReference type="RefSeq" id="WP_283767779.1">
    <property type="nucleotide sequence ID" value="NZ_JAQOSO010000084.1"/>
</dbReference>
<evidence type="ECO:0000313" key="4">
    <source>
        <dbReference type="EMBL" id="MDJ1175473.1"/>
    </source>
</evidence>
<dbReference type="Proteomes" id="UP001235849">
    <property type="component" value="Unassembled WGS sequence"/>
</dbReference>
<accession>A0ABT7B8H3</accession>
<sequence length="273" mass="32196">MLNLETTKISLFGFHDVVESSTNYGLDYENKKLEKFLEYLCKNDYWFLSTDDLKAYFLERSQKIPQKYIGKKAVLISFDDGYKSMYTQVLPLLRKLSQKYHKQLTVTLFVNSRFMTHEKSKKYATCEELKQGIESDFFDIQSHGWRHRRLTHLDPDQLTIELSKGQSILRSCLDDQANSHYSKTVSHIAYAYNDFNPSIQNSVARYYQSGYLYNHQIFKLGYNQNPYTLPRVRVTQKDTPEDLIKIAEFSSELTQNPQSYTGRMFFNIFADFL</sequence>
<keyword evidence="5" id="KW-1185">Reference proteome</keyword>
<evidence type="ECO:0000256" key="2">
    <source>
        <dbReference type="ARBA" id="ARBA00022729"/>
    </source>
</evidence>
<comment type="subcellular location">
    <subcellularLocation>
        <location evidence="1">Secreted</location>
    </subcellularLocation>
</comment>
<gene>
    <name evidence="4" type="ORF">PMG25_15390</name>
</gene>
<reference evidence="4 5" key="1">
    <citation type="submission" date="2023-01" db="EMBL/GenBank/DDBJ databases">
        <title>Novel diversity within Roseofilum (Cyanobacteria; Desertifilaceae) from marine benthic mats with descriptions of four novel species.</title>
        <authorList>
            <person name="Wang Y."/>
            <person name="Berthold D.E."/>
            <person name="Hu J."/>
            <person name="Lefler F.W."/>
            <person name="Laughinghouse H.D. IV."/>
        </authorList>
    </citation>
    <scope>NUCLEOTIDE SEQUENCE [LARGE SCALE GENOMIC DNA]</scope>
    <source>
        <strain evidence="4 5">BLCC-M114</strain>
    </source>
</reference>
<dbReference type="Gene3D" id="3.20.20.370">
    <property type="entry name" value="Glycoside hydrolase/deacetylase"/>
    <property type="match status" value="1"/>
</dbReference>
<dbReference type="CDD" id="cd10918">
    <property type="entry name" value="CE4_NodB_like_5s_6s"/>
    <property type="match status" value="1"/>
</dbReference>
<dbReference type="SUPFAM" id="SSF88713">
    <property type="entry name" value="Glycoside hydrolase/deacetylase"/>
    <property type="match status" value="1"/>
</dbReference>
<proteinExistence type="predicted"/>
<comment type="caution">
    <text evidence="4">The sequence shown here is derived from an EMBL/GenBank/DDBJ whole genome shotgun (WGS) entry which is preliminary data.</text>
</comment>
<feature type="domain" description="NodB homology" evidence="3">
    <location>
        <begin position="72"/>
        <end position="273"/>
    </location>
</feature>
<dbReference type="InterPro" id="IPR002509">
    <property type="entry name" value="NODB_dom"/>
</dbReference>
<name>A0ABT7B8H3_9CYAN</name>
<evidence type="ECO:0000313" key="5">
    <source>
        <dbReference type="Proteomes" id="UP001235849"/>
    </source>
</evidence>
<organism evidence="4 5">
    <name type="scientific">Roseofilum capinflatum BLCC-M114</name>
    <dbReference type="NCBI Taxonomy" id="3022440"/>
    <lineage>
        <taxon>Bacteria</taxon>
        <taxon>Bacillati</taxon>
        <taxon>Cyanobacteriota</taxon>
        <taxon>Cyanophyceae</taxon>
        <taxon>Desertifilales</taxon>
        <taxon>Desertifilaceae</taxon>
        <taxon>Roseofilum</taxon>
        <taxon>Roseofilum capinflatum</taxon>
    </lineage>
</organism>
<dbReference type="PANTHER" id="PTHR34216">
    <property type="match status" value="1"/>
</dbReference>
<evidence type="ECO:0000259" key="3">
    <source>
        <dbReference type="PROSITE" id="PS51677"/>
    </source>
</evidence>